<proteinExistence type="predicted"/>
<evidence type="ECO:0000313" key="3">
    <source>
        <dbReference type="Proteomes" id="UP001652620"/>
    </source>
</evidence>
<organism evidence="3 4">
    <name type="scientific">Bactrocera dorsalis</name>
    <name type="common">Oriental fruit fly</name>
    <name type="synonym">Dacus dorsalis</name>
    <dbReference type="NCBI Taxonomy" id="27457"/>
    <lineage>
        <taxon>Eukaryota</taxon>
        <taxon>Metazoa</taxon>
        <taxon>Ecdysozoa</taxon>
        <taxon>Arthropoda</taxon>
        <taxon>Hexapoda</taxon>
        <taxon>Insecta</taxon>
        <taxon>Pterygota</taxon>
        <taxon>Neoptera</taxon>
        <taxon>Endopterygota</taxon>
        <taxon>Diptera</taxon>
        <taxon>Brachycera</taxon>
        <taxon>Muscomorpha</taxon>
        <taxon>Tephritoidea</taxon>
        <taxon>Tephritidae</taxon>
        <taxon>Bactrocera</taxon>
        <taxon>Bactrocera</taxon>
    </lineage>
</organism>
<accession>A0A6I9VJR2</accession>
<keyword evidence="3" id="KW-1185">Reference proteome</keyword>
<dbReference type="InParanoid" id="A0A6I9VJR2"/>
<feature type="region of interest" description="Disordered" evidence="1">
    <location>
        <begin position="106"/>
        <end position="208"/>
    </location>
</feature>
<keyword evidence="2" id="KW-0732">Signal</keyword>
<feature type="signal peptide" evidence="2">
    <location>
        <begin position="1"/>
        <end position="19"/>
    </location>
</feature>
<feature type="chain" id="PRO_5047393349" evidence="2">
    <location>
        <begin position="20"/>
        <end position="208"/>
    </location>
</feature>
<protein>
    <submittedName>
        <fullName evidence="4">Mucin-21</fullName>
    </submittedName>
</protein>
<dbReference type="Proteomes" id="UP001652620">
    <property type="component" value="Chromosome 5"/>
</dbReference>
<feature type="compositionally biased region" description="Low complexity" evidence="1">
    <location>
        <begin position="148"/>
        <end position="208"/>
    </location>
</feature>
<dbReference type="AlphaFoldDB" id="A0A6I9VJR2"/>
<gene>
    <name evidence="4" type="primary">LOC105226583</name>
</gene>
<sequence>MKIFALLFLLACVYSPATSSDVHKSEQKNRFGLVNQRVRSLRDGLGVRFASNTKTPRPVAPLGDGDVDDPWDLGTFFGQFSTKMGSVVKNVVGDVLECVDNVFKGLSPGGNKKGKKDPKDNKGGEGGAGAAGANPSPKPTEAVTIKPTESTTSGSTTVTSTESTTSSSTTSTASTTSGSTTVTSTASTTSGSTTVSSTQSTTTVGPGK</sequence>
<dbReference type="GeneID" id="105226583"/>
<evidence type="ECO:0000313" key="4">
    <source>
        <dbReference type="RefSeq" id="XP_011203840.2"/>
    </source>
</evidence>
<dbReference type="OrthoDB" id="8060885at2759"/>
<dbReference type="RefSeq" id="XP_011203840.2">
    <property type="nucleotide sequence ID" value="XM_011205538.3"/>
</dbReference>
<dbReference type="KEGG" id="bdr:105226583"/>
<name>A0A6I9VJR2_BACDO</name>
<evidence type="ECO:0000256" key="2">
    <source>
        <dbReference type="SAM" id="SignalP"/>
    </source>
</evidence>
<evidence type="ECO:0000256" key="1">
    <source>
        <dbReference type="SAM" id="MobiDB-lite"/>
    </source>
</evidence>
<reference evidence="4" key="1">
    <citation type="submission" date="2025-08" db="UniProtKB">
        <authorList>
            <consortium name="RefSeq"/>
        </authorList>
    </citation>
    <scope>IDENTIFICATION</scope>
    <source>
        <tissue evidence="4">Adult</tissue>
    </source>
</reference>